<dbReference type="PANTHER" id="PTHR24070">
    <property type="entry name" value="RAS, DI-RAS, AND RHEB FAMILY MEMBERS OF SMALL GTPASE SUPERFAMILY"/>
    <property type="match status" value="1"/>
</dbReference>
<proteinExistence type="predicted"/>
<dbReference type="AlphaFoldDB" id="A0A3R7PKG1"/>
<dbReference type="GO" id="GO:0016020">
    <property type="term" value="C:membrane"/>
    <property type="evidence" value="ECO:0007669"/>
    <property type="project" value="InterPro"/>
</dbReference>
<dbReference type="GeneID" id="40314680"/>
<evidence type="ECO:0000313" key="3">
    <source>
        <dbReference type="EMBL" id="RNF26671.1"/>
    </source>
</evidence>
<dbReference type="SMART" id="SM00173">
    <property type="entry name" value="RAS"/>
    <property type="match status" value="1"/>
</dbReference>
<gene>
    <name evidence="3" type="ORF">Tco025E_01069</name>
</gene>
<sequence>MRRLPCFGSRDGVAAEVTVCNLVLMGAEGVGKSAILQQFLKGTFRQAYVPTSLETFVRCETVSGELYRIHLCDCSGSSGFSEHRAPYIAEAHGLMFIYSTTDMDSLLCLLECARESCRARQQHGVKGSIPLLLVGTRADDTEHHVVTVQDAERVVRECLLTLGVRLSKKCNKTENNGIGSGASNAGRHSDLPVLEISSRNHKDVLRAMHLMIRMAHYFRIASSPPGVTLNCPKVEPRRLVSEELNLGTRPGNAGGDASPHSRFTVTTTTISLPTVSRNCLSPLLLSDSDVTASYSPKSVGVTQSVFSSAAEDEGTIEQLYLQESVGSEVIVHLPPWLLADEPANVLASDTTPMTLLASEELSEKRASKMGPGQRHCHACHVM</sequence>
<keyword evidence="2" id="KW-0342">GTP-binding</keyword>
<name>A0A3R7PKG1_9TRYP</name>
<dbReference type="PROSITE" id="PS51421">
    <property type="entry name" value="RAS"/>
    <property type="match status" value="1"/>
</dbReference>
<organism evidence="3 4">
    <name type="scientific">Trypanosoma conorhini</name>
    <dbReference type="NCBI Taxonomy" id="83891"/>
    <lineage>
        <taxon>Eukaryota</taxon>
        <taxon>Discoba</taxon>
        <taxon>Euglenozoa</taxon>
        <taxon>Kinetoplastea</taxon>
        <taxon>Metakinetoplastina</taxon>
        <taxon>Trypanosomatida</taxon>
        <taxon>Trypanosomatidae</taxon>
        <taxon>Trypanosoma</taxon>
    </lineage>
</organism>
<dbReference type="InterPro" id="IPR020849">
    <property type="entry name" value="Small_GTPase_Ras-type"/>
</dbReference>
<dbReference type="PROSITE" id="PS51419">
    <property type="entry name" value="RAB"/>
    <property type="match status" value="1"/>
</dbReference>
<accession>A0A3R7PKG1</accession>
<dbReference type="GO" id="GO:0007165">
    <property type="term" value="P:signal transduction"/>
    <property type="evidence" value="ECO:0007669"/>
    <property type="project" value="InterPro"/>
</dbReference>
<dbReference type="SUPFAM" id="SSF52540">
    <property type="entry name" value="P-loop containing nucleoside triphosphate hydrolases"/>
    <property type="match status" value="1"/>
</dbReference>
<keyword evidence="1" id="KW-0547">Nucleotide-binding</keyword>
<dbReference type="Gene3D" id="3.40.50.300">
    <property type="entry name" value="P-loop containing nucleotide triphosphate hydrolases"/>
    <property type="match status" value="1"/>
</dbReference>
<evidence type="ECO:0000256" key="1">
    <source>
        <dbReference type="ARBA" id="ARBA00022741"/>
    </source>
</evidence>
<dbReference type="Pfam" id="PF00071">
    <property type="entry name" value="Ras"/>
    <property type="match status" value="1"/>
</dbReference>
<dbReference type="EMBL" id="MKKU01000032">
    <property type="protein sequence ID" value="RNF26671.1"/>
    <property type="molecule type" value="Genomic_DNA"/>
</dbReference>
<reference evidence="3 4" key="1">
    <citation type="journal article" date="2018" name="BMC Genomics">
        <title>Genomic comparison of Trypanosoma conorhini and Trypanosoma rangeli to Trypanosoma cruzi strains of high and low virulence.</title>
        <authorList>
            <person name="Bradwell K.R."/>
            <person name="Koparde V.N."/>
            <person name="Matveyev A.V."/>
            <person name="Serrano M.G."/>
            <person name="Alves J.M."/>
            <person name="Parikh H."/>
            <person name="Huang B."/>
            <person name="Lee V."/>
            <person name="Espinosa-Alvarez O."/>
            <person name="Ortiz P.A."/>
            <person name="Costa-Martins A.G."/>
            <person name="Teixeira M.M."/>
            <person name="Buck G.A."/>
        </authorList>
    </citation>
    <scope>NUCLEOTIDE SEQUENCE [LARGE SCALE GENOMIC DNA]</scope>
    <source>
        <strain evidence="3 4">025E</strain>
    </source>
</reference>
<dbReference type="OrthoDB" id="5976022at2759"/>
<dbReference type="Proteomes" id="UP000284403">
    <property type="component" value="Unassembled WGS sequence"/>
</dbReference>
<dbReference type="InterPro" id="IPR027417">
    <property type="entry name" value="P-loop_NTPase"/>
</dbReference>
<dbReference type="SMART" id="SM00175">
    <property type="entry name" value="RAB"/>
    <property type="match status" value="1"/>
</dbReference>
<dbReference type="GO" id="GO:0005525">
    <property type="term" value="F:GTP binding"/>
    <property type="evidence" value="ECO:0007669"/>
    <property type="project" value="UniProtKB-KW"/>
</dbReference>
<protein>
    <submittedName>
        <fullName evidence="3">Small GTPase</fullName>
    </submittedName>
</protein>
<dbReference type="RefSeq" id="XP_029231877.1">
    <property type="nucleotide sequence ID" value="XM_029368007.1"/>
</dbReference>
<dbReference type="GO" id="GO:0003924">
    <property type="term" value="F:GTPase activity"/>
    <property type="evidence" value="ECO:0007669"/>
    <property type="project" value="InterPro"/>
</dbReference>
<comment type="caution">
    <text evidence="3">The sequence shown here is derived from an EMBL/GenBank/DDBJ whole genome shotgun (WGS) entry which is preliminary data.</text>
</comment>
<dbReference type="PRINTS" id="PR00449">
    <property type="entry name" value="RASTRNSFRMNG"/>
</dbReference>
<evidence type="ECO:0000256" key="2">
    <source>
        <dbReference type="ARBA" id="ARBA00023134"/>
    </source>
</evidence>
<keyword evidence="4" id="KW-1185">Reference proteome</keyword>
<dbReference type="InterPro" id="IPR001806">
    <property type="entry name" value="Small_GTPase"/>
</dbReference>
<evidence type="ECO:0000313" key="4">
    <source>
        <dbReference type="Proteomes" id="UP000284403"/>
    </source>
</evidence>